<name>A0ABD8AW67_PAEAM</name>
<dbReference type="AlphaFoldDB" id="A0ABD8AW67"/>
<dbReference type="EMBL" id="CP145892">
    <property type="protein sequence ID" value="WWP21810.1"/>
    <property type="molecule type" value="Genomic_DNA"/>
</dbReference>
<accession>A0ABD8AW67</accession>
<evidence type="ECO:0000313" key="1">
    <source>
        <dbReference type="EMBL" id="WWP21810.1"/>
    </source>
</evidence>
<gene>
    <name evidence="1" type="ORF">V6668_06415</name>
</gene>
<dbReference type="RefSeq" id="WP_143781078.1">
    <property type="nucleotide sequence ID" value="NZ_CP145892.1"/>
</dbReference>
<protein>
    <submittedName>
        <fullName evidence="1">Uncharacterized protein</fullName>
    </submittedName>
</protein>
<evidence type="ECO:0000313" key="2">
    <source>
        <dbReference type="Proteomes" id="UP001364764"/>
    </source>
</evidence>
<dbReference type="Proteomes" id="UP001364764">
    <property type="component" value="Chromosome"/>
</dbReference>
<organism evidence="1 2">
    <name type="scientific">Paenibacillus amylolyticus</name>
    <dbReference type="NCBI Taxonomy" id="1451"/>
    <lineage>
        <taxon>Bacteria</taxon>
        <taxon>Bacillati</taxon>
        <taxon>Bacillota</taxon>
        <taxon>Bacilli</taxon>
        <taxon>Bacillales</taxon>
        <taxon>Paenibacillaceae</taxon>
        <taxon>Paenibacillus</taxon>
    </lineage>
</organism>
<reference evidence="1 2" key="1">
    <citation type="submission" date="2024-02" db="EMBL/GenBank/DDBJ databases">
        <title>Complete sequences of two Paenibacillus sp. strains and one Lysinibacillus strain isolated from the environment on STAA medium highlight biotechnological potential.</title>
        <authorList>
            <person name="Attere S.A."/>
            <person name="Piche L.C."/>
            <person name="Intertaglia L."/>
            <person name="Lami R."/>
            <person name="Charette S.J."/>
            <person name="Vincent A.T."/>
        </authorList>
    </citation>
    <scope>NUCLEOTIDE SEQUENCE [LARGE SCALE GENOMIC DNA]</scope>
    <source>
        <strain evidence="1 2">Y5S-7</strain>
    </source>
</reference>
<proteinExistence type="predicted"/>
<sequence length="147" mass="15732">MRKGYVWGSNSYVVKQSDHVECYAYNSSTGGGEAAVVTNIPVDLTGVSYVVFDYALEGSSDIQSDGIFIASSSQMGGAGTFDARTYRGSLTTRTTVSLSVSSLSGPYYLRAHASNNGGVAVWKRVRLYRILLDSKEIWNASAGGSYV</sequence>
<dbReference type="GeneID" id="93475082"/>